<sequence length="342" mass="37314">MKHVVSHRRHLYMMHDTEGYEKLNLCFRIKVDDYEYVTFGKFFGCGEEGHTVKSCPRRSDPAPPGCGGSTNTRAAGDRCPAGCSGRLLWRLRAPRLGRLWPHRSPHVSGRLLLRGQHRGDPLLGPTQCTGGRVILAVLGSVGTMALVGLLNQTGGVSGPGEVLCDVGPQELEAGDTFNSHPVDVNGIVRASSFSPEVHDELLRLAGVEEQVIVSTPSGQMLYLLPVGCLVVVADEANHRRIVRKLDDGVGSMYRSAVVGEEGVEEWAQHTALWAERDFFVAVTNKMMSNGQHYPPEPDSAGPIIKASVSPKMRMEKVRSHVHDVKVSTKLSDHCEVLRGSIT</sequence>
<comment type="caution">
    <text evidence="1">The sequence shown here is derived from an EMBL/GenBank/DDBJ whole genome shotgun (WGS) entry which is preliminary data.</text>
</comment>
<proteinExistence type="predicted"/>
<evidence type="ECO:0000313" key="2">
    <source>
        <dbReference type="Proteomes" id="UP000438429"/>
    </source>
</evidence>
<evidence type="ECO:0000313" key="1">
    <source>
        <dbReference type="EMBL" id="KAF0039232.1"/>
    </source>
</evidence>
<dbReference type="EMBL" id="VEVO01000007">
    <property type="protein sequence ID" value="KAF0039232.1"/>
    <property type="molecule type" value="Genomic_DNA"/>
</dbReference>
<name>A0A6A4TAP0_SCOMX</name>
<protein>
    <recommendedName>
        <fullName evidence="3">CCHC-type domain-containing protein</fullName>
    </recommendedName>
</protein>
<dbReference type="AlphaFoldDB" id="A0A6A4TAP0"/>
<gene>
    <name evidence="1" type="ORF">F2P81_007467</name>
</gene>
<dbReference type="Proteomes" id="UP000438429">
    <property type="component" value="Unassembled WGS sequence"/>
</dbReference>
<organism evidence="1 2">
    <name type="scientific">Scophthalmus maximus</name>
    <name type="common">Turbot</name>
    <name type="synonym">Psetta maxima</name>
    <dbReference type="NCBI Taxonomy" id="52904"/>
    <lineage>
        <taxon>Eukaryota</taxon>
        <taxon>Metazoa</taxon>
        <taxon>Chordata</taxon>
        <taxon>Craniata</taxon>
        <taxon>Vertebrata</taxon>
        <taxon>Euteleostomi</taxon>
        <taxon>Actinopterygii</taxon>
        <taxon>Neopterygii</taxon>
        <taxon>Teleostei</taxon>
        <taxon>Neoteleostei</taxon>
        <taxon>Acanthomorphata</taxon>
        <taxon>Carangaria</taxon>
        <taxon>Pleuronectiformes</taxon>
        <taxon>Pleuronectoidei</taxon>
        <taxon>Scophthalmidae</taxon>
        <taxon>Scophthalmus</taxon>
    </lineage>
</organism>
<evidence type="ECO:0008006" key="3">
    <source>
        <dbReference type="Google" id="ProtNLM"/>
    </source>
</evidence>
<accession>A0A6A4TAP0</accession>
<reference evidence="1 2" key="1">
    <citation type="submission" date="2019-06" db="EMBL/GenBank/DDBJ databases">
        <title>Draft genomes of female and male turbot (Scophthalmus maximus).</title>
        <authorList>
            <person name="Xu H."/>
            <person name="Xu X.-W."/>
            <person name="Shao C."/>
            <person name="Chen S."/>
        </authorList>
    </citation>
    <scope>NUCLEOTIDE SEQUENCE [LARGE SCALE GENOMIC DNA]</scope>
    <source>
        <strain evidence="1">Ysfricsl-2016a</strain>
        <tissue evidence="1">Blood</tissue>
    </source>
</reference>